<evidence type="ECO:0000313" key="1">
    <source>
        <dbReference type="EMBL" id="MDQ0268399.1"/>
    </source>
</evidence>
<evidence type="ECO:0000313" key="2">
    <source>
        <dbReference type="Proteomes" id="UP001238088"/>
    </source>
</evidence>
<sequence>MNHIFSLSLYNDYVLEVADTNTNGETLEQLGYKAFIRVKQRNSKISGIN</sequence>
<name>A0ABU0ABZ4_9BACI</name>
<proteinExistence type="predicted"/>
<protein>
    <submittedName>
        <fullName evidence="1">Uncharacterized protein</fullName>
    </submittedName>
</protein>
<comment type="caution">
    <text evidence="1">The sequence shown here is derived from an EMBL/GenBank/DDBJ whole genome shotgun (WGS) entry which is preliminary data.</text>
</comment>
<dbReference type="Proteomes" id="UP001238088">
    <property type="component" value="Unassembled WGS sequence"/>
</dbReference>
<accession>A0ABU0ABZ4</accession>
<keyword evidence="2" id="KW-1185">Reference proteome</keyword>
<dbReference type="EMBL" id="JAUSUB010000001">
    <property type="protein sequence ID" value="MDQ0268399.1"/>
    <property type="molecule type" value="Genomic_DNA"/>
</dbReference>
<dbReference type="RefSeq" id="WP_307471120.1">
    <property type="nucleotide sequence ID" value="NZ_JAUSUB010000001.1"/>
</dbReference>
<organism evidence="1 2">
    <name type="scientific">Cytobacillus purgationiresistens</name>
    <dbReference type="NCBI Taxonomy" id="863449"/>
    <lineage>
        <taxon>Bacteria</taxon>
        <taxon>Bacillati</taxon>
        <taxon>Bacillota</taxon>
        <taxon>Bacilli</taxon>
        <taxon>Bacillales</taxon>
        <taxon>Bacillaceae</taxon>
        <taxon>Cytobacillus</taxon>
    </lineage>
</organism>
<reference evidence="1 2" key="1">
    <citation type="submission" date="2023-07" db="EMBL/GenBank/DDBJ databases">
        <title>Genomic Encyclopedia of Type Strains, Phase IV (KMG-IV): sequencing the most valuable type-strain genomes for metagenomic binning, comparative biology and taxonomic classification.</title>
        <authorList>
            <person name="Goeker M."/>
        </authorList>
    </citation>
    <scope>NUCLEOTIDE SEQUENCE [LARGE SCALE GENOMIC DNA]</scope>
    <source>
        <strain evidence="1 2">DSM 23494</strain>
    </source>
</reference>
<gene>
    <name evidence="1" type="ORF">J2S17_000268</name>
</gene>